<accession>A0A812IJ52</accession>
<sequence length="371" mass="40308">MLVACCKWEWLPATAWGRLIAEFRGTCGGSLVSARRVLGGGVGEELDERCRGLAGSAVQTLYRALVRMHSPRAYQVHHQQRSVLVFWQSGNINTRAFQRSVFWVSSWGALGLLLKGTFFEWDWKILCGERLMCFRSAVDICAGQQKEVGEVVQIQGSAVQGSPEPAGVQVDLGRGKQKPEKPAQDARTPIPTRIVVKASSAANSRSDQPIQPMDVTLLPSAVPAVQVAQEIPARSVIRPIISPPGNGPRAQRENRERSFQREAPAGPQLPAQAARSAARGARAAPRLAQRAAQNAMQRSQGQVEWMQTAAQLRELSRNQEHGTQPLLPGASVSDLKAERSQLRKGRGEPAPGRGGRGAQGVQRPPRATQLL</sequence>
<keyword evidence="3" id="KW-1185">Reference proteome</keyword>
<protein>
    <submittedName>
        <fullName evidence="2">Uncharacterized protein</fullName>
    </submittedName>
</protein>
<name>A0A812IJ52_9DINO</name>
<comment type="caution">
    <text evidence="2">The sequence shown here is derived from an EMBL/GenBank/DDBJ whole genome shotgun (WGS) entry which is preliminary data.</text>
</comment>
<reference evidence="2" key="1">
    <citation type="submission" date="2021-02" db="EMBL/GenBank/DDBJ databases">
        <authorList>
            <person name="Dougan E. K."/>
            <person name="Rhodes N."/>
            <person name="Thang M."/>
            <person name="Chan C."/>
        </authorList>
    </citation>
    <scope>NUCLEOTIDE SEQUENCE</scope>
</reference>
<feature type="compositionally biased region" description="Basic and acidic residues" evidence="1">
    <location>
        <begin position="250"/>
        <end position="260"/>
    </location>
</feature>
<feature type="region of interest" description="Disordered" evidence="1">
    <location>
        <begin position="238"/>
        <end position="287"/>
    </location>
</feature>
<evidence type="ECO:0000313" key="2">
    <source>
        <dbReference type="EMBL" id="CAE7037432.1"/>
    </source>
</evidence>
<evidence type="ECO:0000256" key="1">
    <source>
        <dbReference type="SAM" id="MobiDB-lite"/>
    </source>
</evidence>
<feature type="compositionally biased region" description="Basic and acidic residues" evidence="1">
    <location>
        <begin position="335"/>
        <end position="347"/>
    </location>
</feature>
<feature type="region of interest" description="Disordered" evidence="1">
    <location>
        <begin position="159"/>
        <end position="192"/>
    </location>
</feature>
<feature type="region of interest" description="Disordered" evidence="1">
    <location>
        <begin position="316"/>
        <end position="371"/>
    </location>
</feature>
<feature type="compositionally biased region" description="Basic and acidic residues" evidence="1">
    <location>
        <begin position="173"/>
        <end position="184"/>
    </location>
</feature>
<dbReference type="Proteomes" id="UP000604046">
    <property type="component" value="Unassembled WGS sequence"/>
</dbReference>
<gene>
    <name evidence="2" type="ORF">SNAT2548_LOCUS4487</name>
</gene>
<dbReference type="EMBL" id="CAJNDS010000277">
    <property type="protein sequence ID" value="CAE7037432.1"/>
    <property type="molecule type" value="Genomic_DNA"/>
</dbReference>
<dbReference type="OrthoDB" id="426216at2759"/>
<evidence type="ECO:0000313" key="3">
    <source>
        <dbReference type="Proteomes" id="UP000604046"/>
    </source>
</evidence>
<proteinExistence type="predicted"/>
<feature type="compositionally biased region" description="Low complexity" evidence="1">
    <location>
        <begin position="263"/>
        <end position="287"/>
    </location>
</feature>
<dbReference type="AlphaFoldDB" id="A0A812IJ52"/>
<organism evidence="2 3">
    <name type="scientific">Symbiodinium natans</name>
    <dbReference type="NCBI Taxonomy" id="878477"/>
    <lineage>
        <taxon>Eukaryota</taxon>
        <taxon>Sar</taxon>
        <taxon>Alveolata</taxon>
        <taxon>Dinophyceae</taxon>
        <taxon>Suessiales</taxon>
        <taxon>Symbiodiniaceae</taxon>
        <taxon>Symbiodinium</taxon>
    </lineage>
</organism>
<feature type="compositionally biased region" description="Low complexity" evidence="1">
    <location>
        <begin position="359"/>
        <end position="371"/>
    </location>
</feature>